<proteinExistence type="predicted"/>
<evidence type="ECO:0000259" key="1">
    <source>
        <dbReference type="PROSITE" id="PS51186"/>
    </source>
</evidence>
<dbReference type="GO" id="GO:0016746">
    <property type="term" value="F:acyltransferase activity"/>
    <property type="evidence" value="ECO:0007669"/>
    <property type="project" value="UniProtKB-KW"/>
</dbReference>
<organism evidence="2 3">
    <name type="scientific">Candidatus Clostridium radicumherbarum</name>
    <dbReference type="NCBI Taxonomy" id="3381662"/>
    <lineage>
        <taxon>Bacteria</taxon>
        <taxon>Bacillati</taxon>
        <taxon>Bacillota</taxon>
        <taxon>Clostridia</taxon>
        <taxon>Eubacteriales</taxon>
        <taxon>Clostridiaceae</taxon>
        <taxon>Clostridium</taxon>
    </lineage>
</organism>
<dbReference type="Proteomes" id="UP001623661">
    <property type="component" value="Unassembled WGS sequence"/>
</dbReference>
<name>A0ABW8TWW5_9CLOT</name>
<dbReference type="Gene3D" id="3.40.630.30">
    <property type="match status" value="1"/>
</dbReference>
<dbReference type="PANTHER" id="PTHR43415:SF3">
    <property type="entry name" value="GNAT-FAMILY ACETYLTRANSFERASE"/>
    <property type="match status" value="1"/>
</dbReference>
<dbReference type="InterPro" id="IPR000182">
    <property type="entry name" value="GNAT_dom"/>
</dbReference>
<comment type="caution">
    <text evidence="2">The sequence shown here is derived from an EMBL/GenBank/DDBJ whole genome shotgun (WGS) entry which is preliminary data.</text>
</comment>
<evidence type="ECO:0000313" key="2">
    <source>
        <dbReference type="EMBL" id="MFL0270134.1"/>
    </source>
</evidence>
<dbReference type="InterPro" id="IPR016181">
    <property type="entry name" value="Acyl_CoA_acyltransferase"/>
</dbReference>
<dbReference type="SUPFAM" id="SSF55729">
    <property type="entry name" value="Acyl-CoA N-acyltransferases (Nat)"/>
    <property type="match status" value="1"/>
</dbReference>
<dbReference type="RefSeq" id="WP_406766766.1">
    <property type="nucleotide sequence ID" value="NZ_JBJHZY010000006.1"/>
</dbReference>
<evidence type="ECO:0000313" key="3">
    <source>
        <dbReference type="Proteomes" id="UP001623661"/>
    </source>
</evidence>
<feature type="domain" description="N-acetyltransferase" evidence="1">
    <location>
        <begin position="9"/>
        <end position="180"/>
    </location>
</feature>
<keyword evidence="2" id="KW-0808">Transferase</keyword>
<accession>A0ABW8TWW5</accession>
<dbReference type="PROSITE" id="PS51186">
    <property type="entry name" value="GNAT"/>
    <property type="match status" value="1"/>
</dbReference>
<dbReference type="EC" id="2.3.-.-" evidence="2"/>
<sequence>MIYCTTGNLTIRSLERFDKALIMKWLSDNQVLKYYEGRNNPYDEQMVEEKFYNKNLDKTKCIIEYTKIPIGYIQFYCISDEQCKDYGYANFKGNIFGTDQFIGESKYWGKGIGKIIMKAMINFLILEKDARKIILDPQSWNERAIKCYEKCGFVKVKLLPKHELHEGEYKDCWLMEYDIKNKFFSSFNSIFVLRSGGFF</sequence>
<keyword evidence="2" id="KW-0012">Acyltransferase</keyword>
<dbReference type="EMBL" id="JBJHZY010000006">
    <property type="protein sequence ID" value="MFL0270134.1"/>
    <property type="molecule type" value="Genomic_DNA"/>
</dbReference>
<dbReference type="PANTHER" id="PTHR43415">
    <property type="entry name" value="SPERMIDINE N(1)-ACETYLTRANSFERASE"/>
    <property type="match status" value="1"/>
</dbReference>
<reference evidence="2 3" key="1">
    <citation type="submission" date="2024-11" db="EMBL/GenBank/DDBJ databases">
        <authorList>
            <person name="Heng Y.C."/>
            <person name="Lim A.C.H."/>
            <person name="Lee J.K.Y."/>
            <person name="Kittelmann S."/>
        </authorList>
    </citation>
    <scope>NUCLEOTIDE SEQUENCE [LARGE SCALE GENOMIC DNA]</scope>
    <source>
        <strain evidence="2 3">WILCCON 0202</strain>
    </source>
</reference>
<gene>
    <name evidence="2" type="ORF">ACJDUH_18805</name>
</gene>
<keyword evidence="3" id="KW-1185">Reference proteome</keyword>
<dbReference type="Pfam" id="PF13523">
    <property type="entry name" value="Acetyltransf_8"/>
    <property type="match status" value="1"/>
</dbReference>
<protein>
    <submittedName>
        <fullName evidence="2">GNAT family N-acetyltransferase</fullName>
        <ecNumber evidence="2">2.3.-.-</ecNumber>
    </submittedName>
</protein>